<dbReference type="STRING" id="888268.A0A1E5W471"/>
<sequence length="122" mass="13132">MPPPPPRRSASVTTSVAPSPLASPPPPPAHCRRHRLPFLSQRRSQSPQRNLFPSPISTRTIPGSMHAISSAAGGMLRARLRGAARVRGGSKGAGRWTTPGHEERPKGYIFNRPPPPPGESRK</sequence>
<evidence type="ECO:0000313" key="3">
    <source>
        <dbReference type="Proteomes" id="UP000095767"/>
    </source>
</evidence>
<name>A0A1E5W471_9POAL</name>
<feature type="compositionally biased region" description="Pro residues" evidence="1">
    <location>
        <begin position="112"/>
        <end position="122"/>
    </location>
</feature>
<feature type="compositionally biased region" description="Polar residues" evidence="1">
    <location>
        <begin position="41"/>
        <end position="61"/>
    </location>
</feature>
<dbReference type="EMBL" id="LWDX02021823">
    <property type="protein sequence ID" value="OEL32199.1"/>
    <property type="molecule type" value="Genomic_DNA"/>
</dbReference>
<gene>
    <name evidence="2" type="ORF">BAE44_0006782</name>
</gene>
<dbReference type="Proteomes" id="UP000095767">
    <property type="component" value="Unassembled WGS sequence"/>
</dbReference>
<feature type="non-terminal residue" evidence="2">
    <location>
        <position position="122"/>
    </location>
</feature>
<dbReference type="PANTHER" id="PTHR40637:SF1">
    <property type="entry name" value="ESSS SUBUNIT OF NADH:UBIQUINONE OXIDOREDUCTASE (COMPLEX I) PROTEIN"/>
    <property type="match status" value="1"/>
</dbReference>
<evidence type="ECO:0000313" key="2">
    <source>
        <dbReference type="EMBL" id="OEL32199.1"/>
    </source>
</evidence>
<organism evidence="2 3">
    <name type="scientific">Dichanthelium oligosanthes</name>
    <dbReference type="NCBI Taxonomy" id="888268"/>
    <lineage>
        <taxon>Eukaryota</taxon>
        <taxon>Viridiplantae</taxon>
        <taxon>Streptophyta</taxon>
        <taxon>Embryophyta</taxon>
        <taxon>Tracheophyta</taxon>
        <taxon>Spermatophyta</taxon>
        <taxon>Magnoliopsida</taxon>
        <taxon>Liliopsida</taxon>
        <taxon>Poales</taxon>
        <taxon>Poaceae</taxon>
        <taxon>PACMAD clade</taxon>
        <taxon>Panicoideae</taxon>
        <taxon>Panicodae</taxon>
        <taxon>Paniceae</taxon>
        <taxon>Dichantheliinae</taxon>
        <taxon>Dichanthelium</taxon>
    </lineage>
</organism>
<protein>
    <submittedName>
        <fullName evidence="2">Uncharacterized protein</fullName>
    </submittedName>
</protein>
<keyword evidence="3" id="KW-1185">Reference proteome</keyword>
<comment type="caution">
    <text evidence="2">The sequence shown here is derived from an EMBL/GenBank/DDBJ whole genome shotgun (WGS) entry which is preliminary data.</text>
</comment>
<dbReference type="PANTHER" id="PTHR40637">
    <property type="entry name" value="ESSS SUBUNIT OF NADH:UBIQUINONE OXIDOREDUCTASE (COMPLEX I) PROTEIN"/>
    <property type="match status" value="1"/>
</dbReference>
<accession>A0A1E5W471</accession>
<feature type="region of interest" description="Disordered" evidence="1">
    <location>
        <begin position="1"/>
        <end position="63"/>
    </location>
</feature>
<reference evidence="2 3" key="1">
    <citation type="submission" date="2016-09" db="EMBL/GenBank/DDBJ databases">
        <title>The draft genome of Dichanthelium oligosanthes: A C3 panicoid grass species.</title>
        <authorList>
            <person name="Studer A.J."/>
            <person name="Schnable J.C."/>
            <person name="Brutnell T.P."/>
        </authorList>
    </citation>
    <scope>NUCLEOTIDE SEQUENCE [LARGE SCALE GENOMIC DNA]</scope>
    <source>
        <strain evidence="3">cv. Kellogg 1175</strain>
        <tissue evidence="2">Leaf</tissue>
    </source>
</reference>
<proteinExistence type="predicted"/>
<feature type="region of interest" description="Disordered" evidence="1">
    <location>
        <begin position="83"/>
        <end position="122"/>
    </location>
</feature>
<dbReference type="AlphaFoldDB" id="A0A1E5W471"/>
<evidence type="ECO:0000256" key="1">
    <source>
        <dbReference type="SAM" id="MobiDB-lite"/>
    </source>
</evidence>